<dbReference type="HOGENOM" id="CLU_000445_59_0_5"/>
<dbReference type="InterPro" id="IPR052158">
    <property type="entry name" value="INH-QAR"/>
</dbReference>
<dbReference type="InterPro" id="IPR002818">
    <property type="entry name" value="DJ-1/PfpI"/>
</dbReference>
<dbReference type="PROSITE" id="PS01124">
    <property type="entry name" value="HTH_ARAC_FAMILY_2"/>
    <property type="match status" value="1"/>
</dbReference>
<evidence type="ECO:0000259" key="3">
    <source>
        <dbReference type="PROSITE" id="PS01124"/>
    </source>
</evidence>
<evidence type="ECO:0000313" key="4">
    <source>
        <dbReference type="EMBL" id="ABS62091.1"/>
    </source>
</evidence>
<dbReference type="SMART" id="SM00342">
    <property type="entry name" value="HTH_ARAC"/>
    <property type="match status" value="1"/>
</dbReference>
<dbReference type="AlphaFoldDB" id="A7HQA8"/>
<reference evidence="4 5" key="1">
    <citation type="journal article" date="2011" name="Stand. Genomic Sci.">
        <title>Complete genome sequence of Parvibaculum lavamentivorans type strain (DS-1(T)).</title>
        <authorList>
            <person name="Schleheck D."/>
            <person name="Weiss M."/>
            <person name="Pitluck S."/>
            <person name="Bruce D."/>
            <person name="Land M.L."/>
            <person name="Han S."/>
            <person name="Saunders E."/>
            <person name="Tapia R."/>
            <person name="Detter C."/>
            <person name="Brettin T."/>
            <person name="Han J."/>
            <person name="Woyke T."/>
            <person name="Goodwin L."/>
            <person name="Pennacchio L."/>
            <person name="Nolan M."/>
            <person name="Cook A.M."/>
            <person name="Kjelleberg S."/>
            <person name="Thomas T."/>
        </authorList>
    </citation>
    <scope>NUCLEOTIDE SEQUENCE [LARGE SCALE GENOMIC DNA]</scope>
    <source>
        <strain evidence="5">DS-1 / DSM 13023 / NCIMB 13966</strain>
    </source>
</reference>
<dbReference type="PANTHER" id="PTHR43130:SF3">
    <property type="entry name" value="HTH-TYPE TRANSCRIPTIONAL REGULATOR RV1931C"/>
    <property type="match status" value="1"/>
</dbReference>
<dbReference type="SUPFAM" id="SSF52317">
    <property type="entry name" value="Class I glutamine amidotransferase-like"/>
    <property type="match status" value="1"/>
</dbReference>
<accession>A7HQA8</accession>
<organism evidence="4 5">
    <name type="scientific">Parvibaculum lavamentivorans (strain DS-1 / DSM 13023 / NCIMB 13966)</name>
    <dbReference type="NCBI Taxonomy" id="402881"/>
    <lineage>
        <taxon>Bacteria</taxon>
        <taxon>Pseudomonadati</taxon>
        <taxon>Pseudomonadota</taxon>
        <taxon>Alphaproteobacteria</taxon>
        <taxon>Hyphomicrobiales</taxon>
        <taxon>Parvibaculaceae</taxon>
        <taxon>Parvibaculum</taxon>
    </lineage>
</organism>
<gene>
    <name evidence="4" type="ordered locus">Plav_0468</name>
</gene>
<evidence type="ECO:0000256" key="2">
    <source>
        <dbReference type="ARBA" id="ARBA00023163"/>
    </source>
</evidence>
<dbReference type="Pfam" id="PF12833">
    <property type="entry name" value="HTH_18"/>
    <property type="match status" value="1"/>
</dbReference>
<keyword evidence="1" id="KW-0805">Transcription regulation</keyword>
<evidence type="ECO:0000256" key="1">
    <source>
        <dbReference type="ARBA" id="ARBA00023015"/>
    </source>
</evidence>
<proteinExistence type="predicted"/>
<dbReference type="CDD" id="cd03137">
    <property type="entry name" value="GATase1_AraC_1"/>
    <property type="match status" value="1"/>
</dbReference>
<keyword evidence="5" id="KW-1185">Reference proteome</keyword>
<dbReference type="InterPro" id="IPR018060">
    <property type="entry name" value="HTH_AraC"/>
</dbReference>
<dbReference type="Proteomes" id="UP000006377">
    <property type="component" value="Chromosome"/>
</dbReference>
<dbReference type="EMBL" id="CP000774">
    <property type="protein sequence ID" value="ABS62091.1"/>
    <property type="molecule type" value="Genomic_DNA"/>
</dbReference>
<dbReference type="Gene3D" id="1.10.10.60">
    <property type="entry name" value="Homeodomain-like"/>
    <property type="match status" value="1"/>
</dbReference>
<feature type="domain" description="HTH araC/xylS-type" evidence="3">
    <location>
        <begin position="233"/>
        <end position="331"/>
    </location>
</feature>
<dbReference type="RefSeq" id="WP_011995382.1">
    <property type="nucleotide sequence ID" value="NC_009719.1"/>
</dbReference>
<dbReference type="Pfam" id="PF01965">
    <property type="entry name" value="DJ-1_PfpI"/>
    <property type="match status" value="1"/>
</dbReference>
<keyword evidence="2" id="KW-0804">Transcription</keyword>
<dbReference type="eggNOG" id="COG4977">
    <property type="taxonomic scope" value="Bacteria"/>
</dbReference>
<evidence type="ECO:0000313" key="5">
    <source>
        <dbReference type="Proteomes" id="UP000006377"/>
    </source>
</evidence>
<sequence length="357" mass="38678">MSAKQKKTPPPAAPRCVMMVIYDGAQVLDVAGPVQLLSAATFPDGRAAYEIELVAEKPGPVATTSGLLLMAARGFADIPPAALRKIDTLMVTGGLGSRVEMENRHLLAFVRAAAAPARRVVSICTGAVILAAAGLLDGRRATTHWAYAPTMRRRFPKVAVEEDAIYVRDGKFWTSAGVTAGMDLALALVEEDLGREMALALARHHVMYLMRPGGQSQFSAQLAAQHVEDERLARVCAFVIENPRADLTVPALAARAVMSERSFARHFVAETGFTPAQFVERARLDEACRRLANGDHSLDAVSADAGFGAAERMRRAFIRHLGVTPGRYRERFRTARRDAPRTFSPLETGNAHLHSSL</sequence>
<dbReference type="SUPFAM" id="SSF46689">
    <property type="entry name" value="Homeodomain-like"/>
    <property type="match status" value="2"/>
</dbReference>
<name>A7HQA8_PARL1</name>
<dbReference type="GO" id="GO:0003700">
    <property type="term" value="F:DNA-binding transcription factor activity"/>
    <property type="evidence" value="ECO:0007669"/>
    <property type="project" value="InterPro"/>
</dbReference>
<dbReference type="InterPro" id="IPR009057">
    <property type="entry name" value="Homeodomain-like_sf"/>
</dbReference>
<dbReference type="PANTHER" id="PTHR43130">
    <property type="entry name" value="ARAC-FAMILY TRANSCRIPTIONAL REGULATOR"/>
    <property type="match status" value="1"/>
</dbReference>
<dbReference type="GO" id="GO:0043565">
    <property type="term" value="F:sequence-specific DNA binding"/>
    <property type="evidence" value="ECO:0007669"/>
    <property type="project" value="InterPro"/>
</dbReference>
<protein>
    <submittedName>
        <fullName evidence="4">Transcriptional regulator, AraC family</fullName>
    </submittedName>
</protein>
<dbReference type="Gene3D" id="3.40.50.880">
    <property type="match status" value="1"/>
</dbReference>
<dbReference type="KEGG" id="pla:Plav_0468"/>
<dbReference type="InterPro" id="IPR029062">
    <property type="entry name" value="Class_I_gatase-like"/>
</dbReference>
<dbReference type="STRING" id="402881.Plav_0468"/>